<protein>
    <submittedName>
        <fullName evidence="2">Uncharacterized protein</fullName>
    </submittedName>
</protein>
<proteinExistence type="predicted"/>
<evidence type="ECO:0000313" key="3">
    <source>
        <dbReference type="Proteomes" id="UP000799778"/>
    </source>
</evidence>
<keyword evidence="1" id="KW-0812">Transmembrane</keyword>
<organism evidence="2 3">
    <name type="scientific">Aaosphaeria arxii CBS 175.79</name>
    <dbReference type="NCBI Taxonomy" id="1450172"/>
    <lineage>
        <taxon>Eukaryota</taxon>
        <taxon>Fungi</taxon>
        <taxon>Dikarya</taxon>
        <taxon>Ascomycota</taxon>
        <taxon>Pezizomycotina</taxon>
        <taxon>Dothideomycetes</taxon>
        <taxon>Pleosporomycetidae</taxon>
        <taxon>Pleosporales</taxon>
        <taxon>Pleosporales incertae sedis</taxon>
        <taxon>Aaosphaeria</taxon>
    </lineage>
</organism>
<dbReference type="RefSeq" id="XP_033387682.1">
    <property type="nucleotide sequence ID" value="XM_033527094.1"/>
</dbReference>
<keyword evidence="3" id="KW-1185">Reference proteome</keyword>
<sequence>MPIDPDNAKRFHACETKRGLADALSMIENESFLLITTLILIQTSVAFAFHHCNTLKSMTSYTSRY</sequence>
<dbReference type="EMBL" id="ML978067">
    <property type="protein sequence ID" value="KAF2019343.1"/>
    <property type="molecule type" value="Genomic_DNA"/>
</dbReference>
<reference evidence="2" key="1">
    <citation type="journal article" date="2020" name="Stud. Mycol.">
        <title>101 Dothideomycetes genomes: a test case for predicting lifestyles and emergence of pathogens.</title>
        <authorList>
            <person name="Haridas S."/>
            <person name="Albert R."/>
            <person name="Binder M."/>
            <person name="Bloem J."/>
            <person name="Labutti K."/>
            <person name="Salamov A."/>
            <person name="Andreopoulos B."/>
            <person name="Baker S."/>
            <person name="Barry K."/>
            <person name="Bills G."/>
            <person name="Bluhm B."/>
            <person name="Cannon C."/>
            <person name="Castanera R."/>
            <person name="Culley D."/>
            <person name="Daum C."/>
            <person name="Ezra D."/>
            <person name="Gonzalez J."/>
            <person name="Henrissat B."/>
            <person name="Kuo A."/>
            <person name="Liang C."/>
            <person name="Lipzen A."/>
            <person name="Lutzoni F."/>
            <person name="Magnuson J."/>
            <person name="Mondo S."/>
            <person name="Nolan M."/>
            <person name="Ohm R."/>
            <person name="Pangilinan J."/>
            <person name="Park H.-J."/>
            <person name="Ramirez L."/>
            <person name="Alfaro M."/>
            <person name="Sun H."/>
            <person name="Tritt A."/>
            <person name="Yoshinaga Y."/>
            <person name="Zwiers L.-H."/>
            <person name="Turgeon B."/>
            <person name="Goodwin S."/>
            <person name="Spatafora J."/>
            <person name="Crous P."/>
            <person name="Grigoriev I."/>
        </authorList>
    </citation>
    <scope>NUCLEOTIDE SEQUENCE</scope>
    <source>
        <strain evidence="2">CBS 175.79</strain>
    </source>
</reference>
<feature type="transmembrane region" description="Helical" evidence="1">
    <location>
        <begin position="31"/>
        <end position="49"/>
    </location>
</feature>
<dbReference type="GeneID" id="54284491"/>
<name>A0A6A5Y296_9PLEO</name>
<dbReference type="Proteomes" id="UP000799778">
    <property type="component" value="Unassembled WGS sequence"/>
</dbReference>
<evidence type="ECO:0000313" key="2">
    <source>
        <dbReference type="EMBL" id="KAF2019343.1"/>
    </source>
</evidence>
<dbReference type="AlphaFoldDB" id="A0A6A5Y296"/>
<accession>A0A6A5Y296</accession>
<gene>
    <name evidence="2" type="ORF">BU24DRAFT_418951</name>
</gene>
<keyword evidence="1" id="KW-1133">Transmembrane helix</keyword>
<evidence type="ECO:0000256" key="1">
    <source>
        <dbReference type="SAM" id="Phobius"/>
    </source>
</evidence>
<keyword evidence="1" id="KW-0472">Membrane</keyword>